<evidence type="ECO:0000313" key="1">
    <source>
        <dbReference type="EMBL" id="PIB80569.1"/>
    </source>
</evidence>
<dbReference type="Proteomes" id="UP000230971">
    <property type="component" value="Unassembled WGS sequence"/>
</dbReference>
<dbReference type="AlphaFoldDB" id="A0A2G5PQN0"/>
<protein>
    <submittedName>
        <fullName evidence="1">Uncharacterized protein</fullName>
    </submittedName>
</protein>
<proteinExistence type="predicted"/>
<comment type="caution">
    <text evidence="1">The sequence shown here is derived from an EMBL/GenBank/DDBJ whole genome shotgun (WGS) entry which is preliminary data.</text>
</comment>
<dbReference type="EMBL" id="PDKV01000002">
    <property type="protein sequence ID" value="PIB80569.1"/>
    <property type="molecule type" value="Genomic_DNA"/>
</dbReference>
<accession>A0A2G5PQN0</accession>
<sequence length="67" mass="7268">MVTICIKSVSDKSCCISSVPNQVRQSRSSEPRVLNSSHSPSCRRMQFSATRVLNTVMAGPIRIASDG</sequence>
<name>A0A2G5PQN0_MYCCE</name>
<evidence type="ECO:0000313" key="2">
    <source>
        <dbReference type="Proteomes" id="UP000230971"/>
    </source>
</evidence>
<reference evidence="1 2" key="1">
    <citation type="journal article" date="2017" name="Infect. Genet. Evol.">
        <title>The new phylogeny of the genus Mycobacterium: The old and the news.</title>
        <authorList>
            <person name="Tortoli E."/>
            <person name="Fedrizzi T."/>
            <person name="Meehan C.J."/>
            <person name="Trovato A."/>
            <person name="Grottola A."/>
            <person name="Giacobazzi E."/>
            <person name="Serpini G.F."/>
            <person name="Tagliazucchi S."/>
            <person name="Fabio A."/>
            <person name="Bettua C."/>
            <person name="Bertorelli R."/>
            <person name="Frascaro F."/>
            <person name="De Sanctis V."/>
            <person name="Pecorari M."/>
            <person name="Jousson O."/>
            <person name="Segata N."/>
            <person name="Cirillo D.M."/>
        </authorList>
    </citation>
    <scope>NUCLEOTIDE SEQUENCE [LARGE SCALE GENOMIC DNA]</scope>
    <source>
        <strain evidence="1 2">NCTC 12882</strain>
    </source>
</reference>
<gene>
    <name evidence="1" type="ORF">CQY23_03240</name>
</gene>
<organism evidence="1 2">
    <name type="scientific">Mycobacterium celatum</name>
    <dbReference type="NCBI Taxonomy" id="28045"/>
    <lineage>
        <taxon>Bacteria</taxon>
        <taxon>Bacillati</taxon>
        <taxon>Actinomycetota</taxon>
        <taxon>Actinomycetes</taxon>
        <taxon>Mycobacteriales</taxon>
        <taxon>Mycobacteriaceae</taxon>
        <taxon>Mycobacterium</taxon>
    </lineage>
</organism>